<keyword evidence="1" id="KW-0472">Membrane</keyword>
<reference evidence="2 3" key="1">
    <citation type="submission" date="2019-04" db="EMBL/GenBank/DDBJ databases">
        <title>An improved genome assembly and genetic linkage map for asparagus bean, Vigna unguiculata ssp. sesquipedialis.</title>
        <authorList>
            <person name="Xia Q."/>
            <person name="Zhang R."/>
            <person name="Dong Y."/>
        </authorList>
    </citation>
    <scope>NUCLEOTIDE SEQUENCE [LARGE SCALE GENOMIC DNA]</scope>
    <source>
        <tissue evidence="2">Leaf</tissue>
    </source>
</reference>
<proteinExistence type="predicted"/>
<protein>
    <submittedName>
        <fullName evidence="2">Uncharacterized protein</fullName>
    </submittedName>
</protein>
<dbReference type="Proteomes" id="UP000501690">
    <property type="component" value="Linkage Group LG2"/>
</dbReference>
<name>A0A4D6L8E0_VIGUN</name>
<gene>
    <name evidence="2" type="ORF">DEO72_LG2g5095</name>
</gene>
<keyword evidence="1" id="KW-1133">Transmembrane helix</keyword>
<dbReference type="AlphaFoldDB" id="A0A4D6L8E0"/>
<sequence length="97" mass="10240">METKQNLVTVTLSYGALTCAAEVLATLLASAVVKATLLAPRVKVKSEGKGGEADSYELFAWICRLSVKHASRTRVVFVVMLPGILGGKKGGILYDGT</sequence>
<organism evidence="2 3">
    <name type="scientific">Vigna unguiculata</name>
    <name type="common">Cowpea</name>
    <dbReference type="NCBI Taxonomy" id="3917"/>
    <lineage>
        <taxon>Eukaryota</taxon>
        <taxon>Viridiplantae</taxon>
        <taxon>Streptophyta</taxon>
        <taxon>Embryophyta</taxon>
        <taxon>Tracheophyta</taxon>
        <taxon>Spermatophyta</taxon>
        <taxon>Magnoliopsida</taxon>
        <taxon>eudicotyledons</taxon>
        <taxon>Gunneridae</taxon>
        <taxon>Pentapetalae</taxon>
        <taxon>rosids</taxon>
        <taxon>fabids</taxon>
        <taxon>Fabales</taxon>
        <taxon>Fabaceae</taxon>
        <taxon>Papilionoideae</taxon>
        <taxon>50 kb inversion clade</taxon>
        <taxon>NPAAA clade</taxon>
        <taxon>indigoferoid/millettioid clade</taxon>
        <taxon>Phaseoleae</taxon>
        <taxon>Vigna</taxon>
    </lineage>
</organism>
<accession>A0A4D6L8E0</accession>
<evidence type="ECO:0000313" key="2">
    <source>
        <dbReference type="EMBL" id="QCD84740.1"/>
    </source>
</evidence>
<keyword evidence="1" id="KW-0812">Transmembrane</keyword>
<evidence type="ECO:0000256" key="1">
    <source>
        <dbReference type="SAM" id="Phobius"/>
    </source>
</evidence>
<keyword evidence="3" id="KW-1185">Reference proteome</keyword>
<dbReference type="EMBL" id="CP039346">
    <property type="protein sequence ID" value="QCD84740.1"/>
    <property type="molecule type" value="Genomic_DNA"/>
</dbReference>
<feature type="transmembrane region" description="Helical" evidence="1">
    <location>
        <begin position="12"/>
        <end position="33"/>
    </location>
</feature>
<evidence type="ECO:0000313" key="3">
    <source>
        <dbReference type="Proteomes" id="UP000501690"/>
    </source>
</evidence>